<evidence type="ECO:0000256" key="10">
    <source>
        <dbReference type="SAM" id="Phobius"/>
    </source>
</evidence>
<dbReference type="PANTHER" id="PTHR43289">
    <property type="entry name" value="MITOGEN-ACTIVATED PROTEIN KINASE KINASE KINASE 20-RELATED"/>
    <property type="match status" value="1"/>
</dbReference>
<dbReference type="STRING" id="239498.AXK60_16690"/>
<protein>
    <recommendedName>
        <fullName evidence="1">non-specific serine/threonine protein kinase</fullName>
        <ecNumber evidence="1">2.7.11.1</ecNumber>
    </recommendedName>
</protein>
<dbReference type="GO" id="GO:0004674">
    <property type="term" value="F:protein serine/threonine kinase activity"/>
    <property type="evidence" value="ECO:0007669"/>
    <property type="project" value="UniProtKB-KW"/>
</dbReference>
<evidence type="ECO:0000259" key="11">
    <source>
        <dbReference type="PROSITE" id="PS50011"/>
    </source>
</evidence>
<evidence type="ECO:0000256" key="6">
    <source>
        <dbReference type="ARBA" id="ARBA00022840"/>
    </source>
</evidence>
<dbReference type="EMBL" id="LSRF01000058">
    <property type="protein sequence ID" value="KXP03459.1"/>
    <property type="molecule type" value="Genomic_DNA"/>
</dbReference>
<dbReference type="FunFam" id="3.30.200.20:FF:000035">
    <property type="entry name" value="Serine/threonine protein kinase Stk1"/>
    <property type="match status" value="1"/>
</dbReference>
<evidence type="ECO:0000256" key="4">
    <source>
        <dbReference type="ARBA" id="ARBA00022741"/>
    </source>
</evidence>
<dbReference type="FunFam" id="1.10.510.10:FF:000021">
    <property type="entry name" value="Serine/threonine protein kinase"/>
    <property type="match status" value="1"/>
</dbReference>
<keyword evidence="3" id="KW-0808">Transferase</keyword>
<evidence type="ECO:0000256" key="8">
    <source>
        <dbReference type="ARBA" id="ARBA00048679"/>
    </source>
</evidence>
<feature type="transmembrane region" description="Helical" evidence="10">
    <location>
        <begin position="328"/>
        <end position="348"/>
    </location>
</feature>
<evidence type="ECO:0000256" key="7">
    <source>
        <dbReference type="ARBA" id="ARBA00047899"/>
    </source>
</evidence>
<dbReference type="GO" id="GO:0045717">
    <property type="term" value="P:negative regulation of fatty acid biosynthetic process"/>
    <property type="evidence" value="ECO:0007669"/>
    <property type="project" value="UniProtKB-ARBA"/>
</dbReference>
<dbReference type="GO" id="GO:0005524">
    <property type="term" value="F:ATP binding"/>
    <property type="evidence" value="ECO:0007669"/>
    <property type="project" value="UniProtKB-KW"/>
</dbReference>
<dbReference type="EC" id="2.7.11.1" evidence="1"/>
<comment type="catalytic activity">
    <reaction evidence="7">
        <text>L-threonyl-[protein] + ATP = O-phospho-L-threonyl-[protein] + ADP + H(+)</text>
        <dbReference type="Rhea" id="RHEA:46608"/>
        <dbReference type="Rhea" id="RHEA-COMP:11060"/>
        <dbReference type="Rhea" id="RHEA-COMP:11605"/>
        <dbReference type="ChEBI" id="CHEBI:15378"/>
        <dbReference type="ChEBI" id="CHEBI:30013"/>
        <dbReference type="ChEBI" id="CHEBI:30616"/>
        <dbReference type="ChEBI" id="CHEBI:61977"/>
        <dbReference type="ChEBI" id="CHEBI:456216"/>
        <dbReference type="EC" id="2.7.11.1"/>
    </reaction>
</comment>
<keyword evidence="2" id="KW-0723">Serine/threonine-protein kinase</keyword>
<dbReference type="RefSeq" id="WP_068574261.1">
    <property type="nucleotide sequence ID" value="NZ_LSRF01000058.1"/>
</dbReference>
<feature type="compositionally biased region" description="Basic and acidic residues" evidence="9">
    <location>
        <begin position="295"/>
        <end position="305"/>
    </location>
</feature>
<dbReference type="PROSITE" id="PS00108">
    <property type="entry name" value="PROTEIN_KINASE_ST"/>
    <property type="match status" value="1"/>
</dbReference>
<evidence type="ECO:0000313" key="12">
    <source>
        <dbReference type="EMBL" id="KXP03459.1"/>
    </source>
</evidence>
<dbReference type="Gene3D" id="3.30.200.20">
    <property type="entry name" value="Phosphorylase Kinase, domain 1"/>
    <property type="match status" value="1"/>
</dbReference>
<gene>
    <name evidence="12" type="ORF">AXK60_16690</name>
</gene>
<dbReference type="SUPFAM" id="SSF69304">
    <property type="entry name" value="Tricorn protease N-terminal domain"/>
    <property type="match status" value="1"/>
</dbReference>
<dbReference type="PANTHER" id="PTHR43289:SF6">
    <property type="entry name" value="SERINE_THREONINE-PROTEIN KINASE NEKL-3"/>
    <property type="match status" value="1"/>
</dbReference>
<sequence>MLQTGDDFAGYRIERLLGAGGMGEVYVARHPRLPRSDALKVLPPQFASDPQFRARFEREADLASSLSHPAIVKVFDRGEFEGRLWIAMELVDGLDLSRRLREQGRLAPKEVADSIGAVAGALDYAADRGLVHRDVKPANILLSTDGHVMLTDFGIARMGSETSELTGTGVTVGTLSYASPEQLRGEQLDGRSDQYSLACTAYQLLVGEAPFQNSNAAIVIGSHLTSPPPSAVALRPELSPDVDDALRRALSKSPADRFDSSADFAAALDAGLRETAIAAPPTVSPAVPPVAQPRPADDDPDRTLLRGEQQPLAAPADSRPRGRRKRNALAAAAVVVLLVVVAGGYAGYRWVQSDDPTSGLTQAPTAEAAAMPRTSVSPLLPSLENKPEGWRWRVTTGPTTPTFLAADEKTAVFKGGTYDQPLIIVVDPATGKIRREPIPYDGADYKCALRASKLACADSPMGSSAWRGTVLDVETGALTRLGEVPGPGIAFLGDGVVVVGAAGKEATLYRPDGTVMSRLAGTSVKVYPTAGLAVTVTSPAGSDPFAKGQLRVLAADGRVIFQRDLAKNENPTISGSATGVLLTTASGALQVVDRNGAVKDVAAGWKAASDDCNCDAPVSPLPVVYQEVGGQIVVGTVNPATGNLLWARSMFADRAKGRPGNWYVRVTGVGTKVLATYYQLSSDSSGANPTELWDAFTADGGALLAFGDVIGTDGQRVLITDRSRRLFPAVANKPPDFWSLSLDGTARAAGGGAYVGNGRVI</sequence>
<evidence type="ECO:0000313" key="13">
    <source>
        <dbReference type="Proteomes" id="UP000070258"/>
    </source>
</evidence>
<accession>A0A137ZZ91</accession>
<comment type="caution">
    <text evidence="12">The sequence shown here is derived from an EMBL/GenBank/DDBJ whole genome shotgun (WGS) entry which is preliminary data.</text>
</comment>
<keyword evidence="5" id="KW-0418">Kinase</keyword>
<keyword evidence="10" id="KW-0472">Membrane</keyword>
<dbReference type="Gene3D" id="1.10.510.10">
    <property type="entry name" value="Transferase(Phosphotransferase) domain 1"/>
    <property type="match status" value="1"/>
</dbReference>
<dbReference type="CDD" id="cd14014">
    <property type="entry name" value="STKc_PknB_like"/>
    <property type="match status" value="1"/>
</dbReference>
<dbReference type="SMART" id="SM00220">
    <property type="entry name" value="S_TKc"/>
    <property type="match status" value="1"/>
</dbReference>
<keyword evidence="10" id="KW-1133">Transmembrane helix</keyword>
<evidence type="ECO:0000256" key="3">
    <source>
        <dbReference type="ARBA" id="ARBA00022679"/>
    </source>
</evidence>
<proteinExistence type="predicted"/>
<name>A0A137ZZ91_9ACTN</name>
<feature type="region of interest" description="Disordered" evidence="9">
    <location>
        <begin position="279"/>
        <end position="324"/>
    </location>
</feature>
<feature type="compositionally biased region" description="Pro residues" evidence="9">
    <location>
        <begin position="282"/>
        <end position="292"/>
    </location>
</feature>
<organism evidence="12 13">
    <name type="scientific">Tsukamurella pseudospumae</name>
    <dbReference type="NCBI Taxonomy" id="239498"/>
    <lineage>
        <taxon>Bacteria</taxon>
        <taxon>Bacillati</taxon>
        <taxon>Actinomycetota</taxon>
        <taxon>Actinomycetes</taxon>
        <taxon>Mycobacteriales</taxon>
        <taxon>Tsukamurellaceae</taxon>
        <taxon>Tsukamurella</taxon>
    </lineage>
</organism>
<keyword evidence="6" id="KW-0067">ATP-binding</keyword>
<dbReference type="Proteomes" id="UP000070258">
    <property type="component" value="Unassembled WGS sequence"/>
</dbReference>
<evidence type="ECO:0000256" key="2">
    <source>
        <dbReference type="ARBA" id="ARBA00022527"/>
    </source>
</evidence>
<dbReference type="AlphaFoldDB" id="A0A137ZZ91"/>
<dbReference type="InterPro" id="IPR011009">
    <property type="entry name" value="Kinase-like_dom_sf"/>
</dbReference>
<dbReference type="SUPFAM" id="SSF56112">
    <property type="entry name" value="Protein kinase-like (PK-like)"/>
    <property type="match status" value="1"/>
</dbReference>
<keyword evidence="4" id="KW-0547">Nucleotide-binding</keyword>
<dbReference type="PROSITE" id="PS50011">
    <property type="entry name" value="PROTEIN_KINASE_DOM"/>
    <property type="match status" value="1"/>
</dbReference>
<dbReference type="InterPro" id="IPR000719">
    <property type="entry name" value="Prot_kinase_dom"/>
</dbReference>
<feature type="domain" description="Protein kinase" evidence="11">
    <location>
        <begin position="11"/>
        <end position="272"/>
    </location>
</feature>
<reference evidence="13" key="1">
    <citation type="submission" date="2016-02" db="EMBL/GenBank/DDBJ databases">
        <authorList>
            <person name="Wen L."/>
            <person name="He K."/>
            <person name="Yang H."/>
        </authorList>
    </citation>
    <scope>NUCLEOTIDE SEQUENCE [LARGE SCALE GENOMIC DNA]</scope>
    <source>
        <strain evidence="13">JCM 15929</strain>
    </source>
</reference>
<evidence type="ECO:0000256" key="5">
    <source>
        <dbReference type="ARBA" id="ARBA00022777"/>
    </source>
</evidence>
<comment type="catalytic activity">
    <reaction evidence="8">
        <text>L-seryl-[protein] + ATP = O-phospho-L-seryl-[protein] + ADP + H(+)</text>
        <dbReference type="Rhea" id="RHEA:17989"/>
        <dbReference type="Rhea" id="RHEA-COMP:9863"/>
        <dbReference type="Rhea" id="RHEA-COMP:11604"/>
        <dbReference type="ChEBI" id="CHEBI:15378"/>
        <dbReference type="ChEBI" id="CHEBI:29999"/>
        <dbReference type="ChEBI" id="CHEBI:30616"/>
        <dbReference type="ChEBI" id="CHEBI:83421"/>
        <dbReference type="ChEBI" id="CHEBI:456216"/>
        <dbReference type="EC" id="2.7.11.1"/>
    </reaction>
</comment>
<evidence type="ECO:0000256" key="9">
    <source>
        <dbReference type="SAM" id="MobiDB-lite"/>
    </source>
</evidence>
<dbReference type="Pfam" id="PF00069">
    <property type="entry name" value="Pkinase"/>
    <property type="match status" value="1"/>
</dbReference>
<dbReference type="OrthoDB" id="9762169at2"/>
<keyword evidence="10" id="KW-0812">Transmembrane</keyword>
<evidence type="ECO:0000256" key="1">
    <source>
        <dbReference type="ARBA" id="ARBA00012513"/>
    </source>
</evidence>
<dbReference type="InterPro" id="IPR008271">
    <property type="entry name" value="Ser/Thr_kinase_AS"/>
</dbReference>